<dbReference type="EMBL" id="PP934186">
    <property type="protein sequence ID" value="XDG30856.1"/>
    <property type="molecule type" value="Genomic_DNA"/>
</dbReference>
<evidence type="ECO:0000313" key="1">
    <source>
        <dbReference type="EMBL" id="XDG30856.1"/>
    </source>
</evidence>
<organism evidence="1">
    <name type="scientific">Vibrio phage P018-4</name>
    <dbReference type="NCBI Taxonomy" id="3229728"/>
    <lineage>
        <taxon>Viruses</taxon>
        <taxon>Duplodnaviria</taxon>
        <taxon>Heunggongvirae</taxon>
        <taxon>Uroviricota</taxon>
        <taxon>Caudoviricetes</taxon>
    </lineage>
</organism>
<name>A0AB39AJE3_9CAUD</name>
<sequence length="141" mass="17120">MGELSREERIRLAGERMMNRWPDRDEIEARHMERFKGLTPEQLRENFEKASLERDRKVKEEQEKRESMETITLLDIIKRCRTMNTIRTQELQSTTDFDTLQVLYSAYIDVVMENLVEEYTGCEMKYKEFYDKVLNKFEEMS</sequence>
<reference evidence="1" key="1">
    <citation type="submission" date="2024-06" db="EMBL/GenBank/DDBJ databases">
        <authorList>
            <person name="Yang R."/>
        </authorList>
    </citation>
    <scope>NUCLEOTIDE SEQUENCE</scope>
</reference>
<protein>
    <submittedName>
        <fullName evidence="1">Uncharacterized protein</fullName>
    </submittedName>
</protein>
<proteinExistence type="predicted"/>
<accession>A0AB39AJE3</accession>